<dbReference type="AlphaFoldDB" id="A0A927M938"/>
<evidence type="ECO:0000313" key="2">
    <source>
        <dbReference type="Proteomes" id="UP000649753"/>
    </source>
</evidence>
<name>A0A927M938_9ACTN</name>
<gene>
    <name evidence="1" type="ORF">H4W31_004838</name>
</gene>
<dbReference type="RefSeq" id="WP_318783376.1">
    <property type="nucleotide sequence ID" value="NZ_JADBEB010000001.1"/>
</dbReference>
<dbReference type="InterPro" id="IPR036086">
    <property type="entry name" value="ParB/Sulfiredoxin_sf"/>
</dbReference>
<organism evidence="1 2">
    <name type="scientific">Plantactinospora soyae</name>
    <dbReference type="NCBI Taxonomy" id="1544732"/>
    <lineage>
        <taxon>Bacteria</taxon>
        <taxon>Bacillati</taxon>
        <taxon>Actinomycetota</taxon>
        <taxon>Actinomycetes</taxon>
        <taxon>Micromonosporales</taxon>
        <taxon>Micromonosporaceae</taxon>
        <taxon>Plantactinospora</taxon>
    </lineage>
</organism>
<proteinExistence type="predicted"/>
<sequence>MHRPTMRVIDGTHRLGAALLRGDEMIEALLFDGSEQEAFVLAVQANIAHGLPLSLADRTRAAERIIGSHPNWSDRAIAAVAGLGARTVGNVRRRMDLGTDASDIRARTGRDGRVRPLNNAEGRLRAAALIKERPGASLREIGREAHVSPSTVRDVRRRIQRGEDPVPQVGGRRNDAKAVEPGVEQLAQGAGLAWMLQGLKKDPTLRLTDSGRNLLRWIYTRAIRSNERLHVAEQVPPHCTYIIANVARACADEWTQLADELEQRSISDTA</sequence>
<keyword evidence="2" id="KW-1185">Reference proteome</keyword>
<protein>
    <submittedName>
        <fullName evidence="1">Uncharacterized protein YerC</fullName>
    </submittedName>
</protein>
<evidence type="ECO:0000313" key="1">
    <source>
        <dbReference type="EMBL" id="MBE1489200.1"/>
    </source>
</evidence>
<comment type="caution">
    <text evidence="1">The sequence shown here is derived from an EMBL/GenBank/DDBJ whole genome shotgun (WGS) entry which is preliminary data.</text>
</comment>
<dbReference type="Proteomes" id="UP000649753">
    <property type="component" value="Unassembled WGS sequence"/>
</dbReference>
<accession>A0A927M938</accession>
<dbReference type="SUPFAM" id="SSF110849">
    <property type="entry name" value="ParB/Sulfiredoxin"/>
    <property type="match status" value="1"/>
</dbReference>
<dbReference type="EMBL" id="JADBEB010000001">
    <property type="protein sequence ID" value="MBE1489200.1"/>
    <property type="molecule type" value="Genomic_DNA"/>
</dbReference>
<reference evidence="1" key="1">
    <citation type="submission" date="2020-10" db="EMBL/GenBank/DDBJ databases">
        <title>Sequencing the genomes of 1000 actinobacteria strains.</title>
        <authorList>
            <person name="Klenk H.-P."/>
        </authorList>
    </citation>
    <scope>NUCLEOTIDE SEQUENCE</scope>
    <source>
        <strain evidence="1">DSM 46832</strain>
    </source>
</reference>